<dbReference type="InterPro" id="IPR000851">
    <property type="entry name" value="Ribosomal_uS5"/>
</dbReference>
<dbReference type="PANTHER" id="PTHR48277:SF1">
    <property type="entry name" value="MITOCHONDRIAL RIBOSOMAL PROTEIN S5"/>
    <property type="match status" value="1"/>
</dbReference>
<evidence type="ECO:0000256" key="4">
    <source>
        <dbReference type="ARBA" id="ARBA00022980"/>
    </source>
</evidence>
<dbReference type="GO" id="GO:0015935">
    <property type="term" value="C:small ribosomal subunit"/>
    <property type="evidence" value="ECO:0007669"/>
    <property type="project" value="InterPro"/>
</dbReference>
<dbReference type="Pfam" id="PF00333">
    <property type="entry name" value="Ribosomal_S5"/>
    <property type="match status" value="1"/>
</dbReference>
<comment type="domain">
    <text evidence="7">The N-terminal domain interacts with the head of the 30S subunit; the C-terminal domain interacts with the body and contacts protein S4. The interaction surface between S4 and S5 is involved in control of translational fidelity.</text>
</comment>
<dbReference type="InterPro" id="IPR018192">
    <property type="entry name" value="Ribosomal_uS5_N_CS"/>
</dbReference>
<comment type="similarity">
    <text evidence="1 7 8">Belongs to the universal ribosomal protein uS5 family.</text>
</comment>
<evidence type="ECO:0000313" key="11">
    <source>
        <dbReference type="Proteomes" id="UP000808761"/>
    </source>
</evidence>
<keyword evidence="5 7" id="KW-0687">Ribonucleoprotein</keyword>
<dbReference type="PROSITE" id="PS50881">
    <property type="entry name" value="S5_DSRBD"/>
    <property type="match status" value="1"/>
</dbReference>
<dbReference type="GO" id="GO:0006412">
    <property type="term" value="P:translation"/>
    <property type="evidence" value="ECO:0007669"/>
    <property type="project" value="UniProtKB-UniRule"/>
</dbReference>
<dbReference type="PROSITE" id="PS00585">
    <property type="entry name" value="RIBOSOMAL_S5"/>
    <property type="match status" value="1"/>
</dbReference>
<dbReference type="Gene3D" id="3.30.160.20">
    <property type="match status" value="1"/>
</dbReference>
<keyword evidence="3 7" id="KW-0694">RNA-binding</keyword>
<evidence type="ECO:0000256" key="8">
    <source>
        <dbReference type="RuleBase" id="RU003823"/>
    </source>
</evidence>
<dbReference type="Gene3D" id="3.30.230.10">
    <property type="match status" value="1"/>
</dbReference>
<proteinExistence type="inferred from homology"/>
<comment type="subunit">
    <text evidence="7">Part of the 30S ribosomal subunit. Contacts proteins S4 and S8.</text>
</comment>
<keyword evidence="4 7" id="KW-0689">Ribosomal protein</keyword>
<evidence type="ECO:0000256" key="6">
    <source>
        <dbReference type="ARBA" id="ARBA00035255"/>
    </source>
</evidence>
<organism evidence="10 11">
    <name type="scientific">Candidatus Saganbacteria bacterium</name>
    <dbReference type="NCBI Taxonomy" id="2575572"/>
    <lineage>
        <taxon>Bacteria</taxon>
        <taxon>Bacillati</taxon>
        <taxon>Saganbacteria</taxon>
    </lineage>
</organism>
<dbReference type="InterPro" id="IPR014721">
    <property type="entry name" value="Ribsml_uS5_D2-typ_fold_subgr"/>
</dbReference>
<comment type="caution">
    <text evidence="10">The sequence shown here is derived from an EMBL/GenBank/DDBJ whole genome shotgun (WGS) entry which is preliminary data.</text>
</comment>
<accession>A0A9D6UN19</accession>
<dbReference type="Proteomes" id="UP000808761">
    <property type="component" value="Unassembled WGS sequence"/>
</dbReference>
<dbReference type="HAMAP" id="MF_01307_B">
    <property type="entry name" value="Ribosomal_uS5_B"/>
    <property type="match status" value="1"/>
</dbReference>
<feature type="domain" description="S5 DRBM" evidence="9">
    <location>
        <begin position="11"/>
        <end position="74"/>
    </location>
</feature>
<dbReference type="InterPro" id="IPR020568">
    <property type="entry name" value="Ribosomal_Su5_D2-typ_SF"/>
</dbReference>
<evidence type="ECO:0000256" key="3">
    <source>
        <dbReference type="ARBA" id="ARBA00022884"/>
    </source>
</evidence>
<dbReference type="InterPro" id="IPR005712">
    <property type="entry name" value="Ribosomal_uS5_bac-type"/>
</dbReference>
<dbReference type="InterPro" id="IPR013810">
    <property type="entry name" value="Ribosomal_uS5_N"/>
</dbReference>
<evidence type="ECO:0000259" key="9">
    <source>
        <dbReference type="PROSITE" id="PS50881"/>
    </source>
</evidence>
<reference evidence="10" key="1">
    <citation type="submission" date="2020-07" db="EMBL/GenBank/DDBJ databases">
        <title>Huge and variable diversity of episymbiotic CPR bacteria and DPANN archaea in groundwater ecosystems.</title>
        <authorList>
            <person name="He C.Y."/>
            <person name="Keren R."/>
            <person name="Whittaker M."/>
            <person name="Farag I.F."/>
            <person name="Doudna J."/>
            <person name="Cate J.H.D."/>
            <person name="Banfield J.F."/>
        </authorList>
    </citation>
    <scope>NUCLEOTIDE SEQUENCE</scope>
    <source>
        <strain evidence="10">NC_groundwater_1860_Pr3_B-0.1um_51_7</strain>
    </source>
</reference>
<dbReference type="GO" id="GO:0019843">
    <property type="term" value="F:rRNA binding"/>
    <property type="evidence" value="ECO:0007669"/>
    <property type="project" value="UniProtKB-UniRule"/>
</dbReference>
<dbReference type="EMBL" id="JACRKR010000061">
    <property type="protein sequence ID" value="MBI5078630.1"/>
    <property type="molecule type" value="Genomic_DNA"/>
</dbReference>
<dbReference type="PANTHER" id="PTHR48277">
    <property type="entry name" value="MITOCHONDRIAL RIBOSOMAL PROTEIN S5"/>
    <property type="match status" value="1"/>
</dbReference>
<dbReference type="NCBIfam" id="TIGR01021">
    <property type="entry name" value="rpsE_bact"/>
    <property type="match status" value="1"/>
</dbReference>
<evidence type="ECO:0000256" key="5">
    <source>
        <dbReference type="ARBA" id="ARBA00023274"/>
    </source>
</evidence>
<dbReference type="SUPFAM" id="SSF54211">
    <property type="entry name" value="Ribosomal protein S5 domain 2-like"/>
    <property type="match status" value="1"/>
</dbReference>
<keyword evidence="2 7" id="KW-0699">rRNA-binding</keyword>
<evidence type="ECO:0000313" key="10">
    <source>
        <dbReference type="EMBL" id="MBI5078630.1"/>
    </source>
</evidence>
<dbReference type="FunFam" id="3.30.230.10:FF:000002">
    <property type="entry name" value="30S ribosomal protein S5"/>
    <property type="match status" value="1"/>
</dbReference>
<dbReference type="GO" id="GO:0005737">
    <property type="term" value="C:cytoplasm"/>
    <property type="evidence" value="ECO:0007669"/>
    <property type="project" value="UniProtKB-ARBA"/>
</dbReference>
<evidence type="ECO:0000256" key="7">
    <source>
        <dbReference type="HAMAP-Rule" id="MF_01307"/>
    </source>
</evidence>
<protein>
    <recommendedName>
        <fullName evidence="6 7">Small ribosomal subunit protein uS5</fullName>
    </recommendedName>
</protein>
<dbReference type="AlphaFoldDB" id="A0A9D6UN19"/>
<dbReference type="InterPro" id="IPR005324">
    <property type="entry name" value="Ribosomal_uS5_C"/>
</dbReference>
<evidence type="ECO:0000256" key="1">
    <source>
        <dbReference type="ARBA" id="ARBA00008945"/>
    </source>
</evidence>
<name>A0A9D6UN19_UNCSA</name>
<evidence type="ECO:0000256" key="2">
    <source>
        <dbReference type="ARBA" id="ARBA00022730"/>
    </source>
</evidence>
<sequence>MAGEFERDNNLKEKVVSICRVTTVVKGGKKMGFRAVVVVGDLKGQAGLGIGKAAEVSSAIRKGVEAAKKSLMTVPFAGMTIPHEVIGKFSASQVVLRPAPRGTGVIAGGAVRTILELSGLGNVVAKSIGSSNAINVARATLSALQSLKRLEIVSQQRGKEPRVYYVDSD</sequence>
<dbReference type="Pfam" id="PF03719">
    <property type="entry name" value="Ribosomal_S5_C"/>
    <property type="match status" value="1"/>
</dbReference>
<comment type="function">
    <text evidence="7">With S4 and S12 plays an important role in translational accuracy.</text>
</comment>
<dbReference type="SUPFAM" id="SSF54768">
    <property type="entry name" value="dsRNA-binding domain-like"/>
    <property type="match status" value="1"/>
</dbReference>
<gene>
    <name evidence="7 10" type="primary">rpsE</name>
    <name evidence="10" type="ORF">HZB08_01220</name>
</gene>
<dbReference type="GO" id="GO:0003735">
    <property type="term" value="F:structural constituent of ribosome"/>
    <property type="evidence" value="ECO:0007669"/>
    <property type="project" value="UniProtKB-UniRule"/>
</dbReference>
<comment type="function">
    <text evidence="7">Located at the back of the 30S subunit body where it stabilizes the conformation of the head with respect to the body.</text>
</comment>